<evidence type="ECO:0000313" key="7">
    <source>
        <dbReference type="Proteomes" id="UP000007115"/>
    </source>
</evidence>
<dbReference type="PROSITE" id="PS00625">
    <property type="entry name" value="RCC1_1"/>
    <property type="match status" value="1"/>
</dbReference>
<proteinExistence type="predicted"/>
<dbReference type="SUPFAM" id="SSF50985">
    <property type="entry name" value="RCC1/BLIP-II"/>
    <property type="match status" value="1"/>
</dbReference>
<feature type="repeat" description="RCC1" evidence="3">
    <location>
        <begin position="136"/>
        <end position="191"/>
    </location>
</feature>
<dbReference type="InterPro" id="IPR000408">
    <property type="entry name" value="Reg_chr_condens"/>
</dbReference>
<evidence type="ECO:0000313" key="6">
    <source>
        <dbReference type="EMBL" id="EHK26775.1"/>
    </source>
</evidence>
<dbReference type="HOGENOM" id="CLU_005210_4_0_1"/>
<dbReference type="PANTHER" id="PTHR45982">
    <property type="entry name" value="REGULATOR OF CHROMOSOME CONDENSATION"/>
    <property type="match status" value="1"/>
</dbReference>
<feature type="non-terminal residue" evidence="6">
    <location>
        <position position="1"/>
    </location>
</feature>
<feature type="non-terminal residue" evidence="6">
    <location>
        <position position="419"/>
    </location>
</feature>
<dbReference type="GeneID" id="25793044"/>
<dbReference type="GO" id="GO:0005085">
    <property type="term" value="F:guanyl-nucleotide exchange factor activity"/>
    <property type="evidence" value="ECO:0007669"/>
    <property type="project" value="TreeGrafter"/>
</dbReference>
<feature type="compositionally biased region" description="Basic and acidic residues" evidence="4">
    <location>
        <begin position="73"/>
        <end position="82"/>
    </location>
</feature>
<feature type="compositionally biased region" description="Acidic residues" evidence="4">
    <location>
        <begin position="88"/>
        <end position="97"/>
    </location>
</feature>
<keyword evidence="1" id="KW-0344">Guanine-nucleotide releasing factor</keyword>
<keyword evidence="2" id="KW-0677">Repeat</keyword>
<dbReference type="PROSITE" id="PS50012">
    <property type="entry name" value="RCC1_3"/>
    <property type="match status" value="7"/>
</dbReference>
<dbReference type="AlphaFoldDB" id="G9MFM6"/>
<dbReference type="eggNOG" id="KOG1426">
    <property type="taxonomic scope" value="Eukaryota"/>
</dbReference>
<organism evidence="6 7">
    <name type="scientific">Hypocrea virens (strain Gv29-8 / FGSC 10586)</name>
    <name type="common">Gliocladium virens</name>
    <name type="synonym">Trichoderma virens</name>
    <dbReference type="NCBI Taxonomy" id="413071"/>
    <lineage>
        <taxon>Eukaryota</taxon>
        <taxon>Fungi</taxon>
        <taxon>Dikarya</taxon>
        <taxon>Ascomycota</taxon>
        <taxon>Pezizomycotina</taxon>
        <taxon>Sordariomycetes</taxon>
        <taxon>Hypocreomycetidae</taxon>
        <taxon>Hypocreales</taxon>
        <taxon>Hypocreaceae</taxon>
        <taxon>Trichoderma</taxon>
    </lineage>
</organism>
<dbReference type="Pfam" id="PF25390">
    <property type="entry name" value="WD40_RLD"/>
    <property type="match status" value="1"/>
</dbReference>
<feature type="domain" description="RCC1-like" evidence="5">
    <location>
        <begin position="4"/>
        <end position="419"/>
    </location>
</feature>
<feature type="region of interest" description="Disordered" evidence="4">
    <location>
        <begin position="73"/>
        <end position="112"/>
    </location>
</feature>
<dbReference type="Proteomes" id="UP000007115">
    <property type="component" value="Unassembled WGS sequence"/>
</dbReference>
<feature type="repeat" description="RCC1" evidence="3">
    <location>
        <begin position="303"/>
        <end position="370"/>
    </location>
</feature>
<dbReference type="InterPro" id="IPR051553">
    <property type="entry name" value="Ran_GTPase-activating"/>
</dbReference>
<protein>
    <recommendedName>
        <fullName evidence="5">RCC1-like domain-containing protein</fullName>
    </recommendedName>
</protein>
<dbReference type="InterPro" id="IPR058923">
    <property type="entry name" value="RCC1-like_dom"/>
</dbReference>
<reference evidence="6 7" key="1">
    <citation type="journal article" date="2011" name="Genome Biol.">
        <title>Comparative genome sequence analysis underscores mycoparasitism as the ancestral life style of Trichoderma.</title>
        <authorList>
            <person name="Kubicek C.P."/>
            <person name="Herrera-Estrella A."/>
            <person name="Seidl-Seiboth V."/>
            <person name="Martinez D.A."/>
            <person name="Druzhinina I.S."/>
            <person name="Thon M."/>
            <person name="Zeilinger S."/>
            <person name="Casas-Flores S."/>
            <person name="Horwitz B.A."/>
            <person name="Mukherjee P.K."/>
            <person name="Mukherjee M."/>
            <person name="Kredics L."/>
            <person name="Alcaraz L.D."/>
            <person name="Aerts A."/>
            <person name="Antal Z."/>
            <person name="Atanasova L."/>
            <person name="Cervantes-Badillo M.G."/>
            <person name="Challacombe J."/>
            <person name="Chertkov O."/>
            <person name="McCluskey K."/>
            <person name="Coulpier F."/>
            <person name="Deshpande N."/>
            <person name="von Doehren H."/>
            <person name="Ebbole D.J."/>
            <person name="Esquivel-Naranjo E.U."/>
            <person name="Fekete E."/>
            <person name="Flipphi M."/>
            <person name="Glaser F."/>
            <person name="Gomez-Rodriguez E.Y."/>
            <person name="Gruber S."/>
            <person name="Han C."/>
            <person name="Henrissat B."/>
            <person name="Hermosa R."/>
            <person name="Hernandez-Onate M."/>
            <person name="Karaffa L."/>
            <person name="Kosti I."/>
            <person name="Le Crom S."/>
            <person name="Lindquist E."/>
            <person name="Lucas S."/>
            <person name="Luebeck M."/>
            <person name="Luebeck P.S."/>
            <person name="Margeot A."/>
            <person name="Metz B."/>
            <person name="Misra M."/>
            <person name="Nevalainen H."/>
            <person name="Omann M."/>
            <person name="Packer N."/>
            <person name="Perrone G."/>
            <person name="Uresti-Rivera E.E."/>
            <person name="Salamov A."/>
            <person name="Schmoll M."/>
            <person name="Seiboth B."/>
            <person name="Shapiro H."/>
            <person name="Sukno S."/>
            <person name="Tamayo-Ramos J.A."/>
            <person name="Tisch D."/>
            <person name="Wiest A."/>
            <person name="Wilkinson H.H."/>
            <person name="Zhang M."/>
            <person name="Coutinho P.M."/>
            <person name="Kenerley C.M."/>
            <person name="Monte E."/>
            <person name="Baker S.E."/>
            <person name="Grigoriev I.V."/>
        </authorList>
    </citation>
    <scope>NUCLEOTIDE SEQUENCE [LARGE SCALE GENOMIC DNA]</scope>
    <source>
        <strain evidence="7">Gv29-8 / FGSC 10586</strain>
    </source>
</reference>
<gene>
    <name evidence="6" type="ORF">TRIVIDRAFT_3187</name>
</gene>
<dbReference type="PANTHER" id="PTHR45982:SF1">
    <property type="entry name" value="REGULATOR OF CHROMOSOME CONDENSATION"/>
    <property type="match status" value="1"/>
</dbReference>
<keyword evidence="7" id="KW-1185">Reference proteome</keyword>
<comment type="caution">
    <text evidence="6">The sequence shown here is derived from an EMBL/GenBank/DDBJ whole genome shotgun (WGS) entry which is preliminary data.</text>
</comment>
<feature type="repeat" description="RCC1" evidence="3">
    <location>
        <begin position="1"/>
        <end position="58"/>
    </location>
</feature>
<evidence type="ECO:0000259" key="5">
    <source>
        <dbReference type="Pfam" id="PF25390"/>
    </source>
</evidence>
<dbReference type="InterPro" id="IPR009091">
    <property type="entry name" value="RCC1/BLIP-II"/>
</dbReference>
<feature type="repeat" description="RCC1" evidence="3">
    <location>
        <begin position="192"/>
        <end position="245"/>
    </location>
</feature>
<feature type="repeat" description="RCC1" evidence="3">
    <location>
        <begin position="59"/>
        <end position="135"/>
    </location>
</feature>
<dbReference type="RefSeq" id="XP_013960928.1">
    <property type="nucleotide sequence ID" value="XM_014105453.1"/>
</dbReference>
<name>G9MFM6_HYPVG</name>
<dbReference type="OrthoDB" id="61110at2759"/>
<dbReference type="GO" id="GO:0005737">
    <property type="term" value="C:cytoplasm"/>
    <property type="evidence" value="ECO:0007669"/>
    <property type="project" value="TreeGrafter"/>
</dbReference>
<dbReference type="OMA" id="GRGITCE"/>
<evidence type="ECO:0000256" key="2">
    <source>
        <dbReference type="ARBA" id="ARBA00022737"/>
    </source>
</evidence>
<feature type="repeat" description="RCC1" evidence="3">
    <location>
        <begin position="371"/>
        <end position="419"/>
    </location>
</feature>
<dbReference type="InParanoid" id="G9MFM6"/>
<dbReference type="STRING" id="413071.G9MFM6"/>
<dbReference type="PRINTS" id="PR00633">
    <property type="entry name" value="RCCNDNSATION"/>
</dbReference>
<dbReference type="EMBL" id="ABDF02000001">
    <property type="protein sequence ID" value="EHK26775.1"/>
    <property type="molecule type" value="Genomic_DNA"/>
</dbReference>
<evidence type="ECO:0000256" key="3">
    <source>
        <dbReference type="PROSITE-ProRule" id="PRU00235"/>
    </source>
</evidence>
<dbReference type="VEuPathDB" id="FungiDB:TRIVIDRAFT_3187"/>
<accession>G9MFM6</accession>
<evidence type="ECO:0000256" key="1">
    <source>
        <dbReference type="ARBA" id="ARBA00022658"/>
    </source>
</evidence>
<feature type="repeat" description="RCC1" evidence="3">
    <location>
        <begin position="246"/>
        <end position="302"/>
    </location>
</feature>
<sequence length="419" mass="45184">LTTIVFGSGECGELGLGPTKKMTLVGRVNPFLDPHGEDKVQVVQIACGGMHVVILTADNKIITWGVNDDNALGRDTKWDSGRDTGSGDGDDDDDEDDLNPHESTPAQVPVNHFPSNTKFAQVAAGDSCSFVLTDTGLVYGWGTFRVGDMRFCFDRNGALVKTQDKPMLIPDLKGITQIVCGANHVLALDRSGTIWGWGSGEQNQLGRRPFGRYQNTLTPRRVEVCRGKARYIASGDYHSFAIDAKDNVWGWGLNSFGEAGDVKTAGGNFTVLPYPIRIPELCGRGITTMAGGAHHSAAVTADGECLVWGRLDGGQLGIRFSPQQLRDESHIRQDEHGRPRICLRPTAVPNLGRIKHVACGTDHTIFIDEKGHGYATGFGSSGQLGLGSEDDQAVPQRLRGKIMDERNLVWAGAGGQFSI</sequence>
<dbReference type="Gene3D" id="2.130.10.30">
    <property type="entry name" value="Regulator of chromosome condensation 1/beta-lactamase-inhibitor protein II"/>
    <property type="match status" value="1"/>
</dbReference>
<dbReference type="PROSITE" id="PS00626">
    <property type="entry name" value="RCC1_2"/>
    <property type="match status" value="2"/>
</dbReference>
<evidence type="ECO:0000256" key="4">
    <source>
        <dbReference type="SAM" id="MobiDB-lite"/>
    </source>
</evidence>